<dbReference type="Proteomes" id="UP000308600">
    <property type="component" value="Unassembled WGS sequence"/>
</dbReference>
<evidence type="ECO:0000313" key="1">
    <source>
        <dbReference type="EMBL" id="TFK66932.1"/>
    </source>
</evidence>
<dbReference type="EMBL" id="ML208390">
    <property type="protein sequence ID" value="TFK66932.1"/>
    <property type="molecule type" value="Genomic_DNA"/>
</dbReference>
<sequence>MNGASANFVSFFDLPNELLLQIVYQPGVSLITLAMVSRRFNLFVVNLFLSSRKISNPNEFLPLTLDIWENTRPHRLTPDDLDFLSVMVDLTSVKTLSCRLKTSWMANKFPTAYFAPMQQHKHGYARLCRFIRRLTHITKIDLRLEPPHNSYPYDDSLETWASSVAGLLNVCLEKGCHTLSVWDGSWLSDISIQVNSPAKSKSFLKSLIGSNNSSGLLSGPDWEVEVVPTGTRQSRIRSAAASATLSNLARVQKPLRLTTLQISAPLLLLSPHSNWSHEVFTASRLKTLVFYGIELHPNIWHSALSWMLDTHLPKSLQELTIQSCPDLQQVPLVKFISNLKNLTHLKLSLPLPLFSSTEATLPALDLPKLTSITAPTDFLALLLPHHQNHTGSTRSRVMKFPGLKALAPSIPRLTSLHILVRGVPITGILPDPELDQYRQLLQHIILAFSRSRSHHLSGFNSSPRGIILTSVTIEIRPRDTTIPHIASTGDFSYHPPSTSSFQFVTDLVLPAWNVNYIVTSGDQEDLDLFCQTISTMFPKLRRLKIYDLSEKVGHVIGLARWKEERFKWLVDGLKKAVYTLEKVTALVEVYGEDENERVHEVVLSGDDRL</sequence>
<name>A0ACD3AN65_9AGAR</name>
<protein>
    <submittedName>
        <fullName evidence="1">Uncharacterized protein</fullName>
    </submittedName>
</protein>
<evidence type="ECO:0000313" key="2">
    <source>
        <dbReference type="Proteomes" id="UP000308600"/>
    </source>
</evidence>
<accession>A0ACD3AN65</accession>
<keyword evidence="2" id="KW-1185">Reference proteome</keyword>
<gene>
    <name evidence="1" type="ORF">BDN72DRAFT_879973</name>
</gene>
<organism evidence="1 2">
    <name type="scientific">Pluteus cervinus</name>
    <dbReference type="NCBI Taxonomy" id="181527"/>
    <lineage>
        <taxon>Eukaryota</taxon>
        <taxon>Fungi</taxon>
        <taxon>Dikarya</taxon>
        <taxon>Basidiomycota</taxon>
        <taxon>Agaricomycotina</taxon>
        <taxon>Agaricomycetes</taxon>
        <taxon>Agaricomycetidae</taxon>
        <taxon>Agaricales</taxon>
        <taxon>Pluteineae</taxon>
        <taxon>Pluteaceae</taxon>
        <taxon>Pluteus</taxon>
    </lineage>
</organism>
<proteinExistence type="predicted"/>
<reference evidence="1 2" key="1">
    <citation type="journal article" date="2019" name="Nat. Ecol. Evol.">
        <title>Megaphylogeny resolves global patterns of mushroom evolution.</title>
        <authorList>
            <person name="Varga T."/>
            <person name="Krizsan K."/>
            <person name="Foldi C."/>
            <person name="Dima B."/>
            <person name="Sanchez-Garcia M."/>
            <person name="Sanchez-Ramirez S."/>
            <person name="Szollosi G.J."/>
            <person name="Szarkandi J.G."/>
            <person name="Papp V."/>
            <person name="Albert L."/>
            <person name="Andreopoulos W."/>
            <person name="Angelini C."/>
            <person name="Antonin V."/>
            <person name="Barry K.W."/>
            <person name="Bougher N.L."/>
            <person name="Buchanan P."/>
            <person name="Buyck B."/>
            <person name="Bense V."/>
            <person name="Catcheside P."/>
            <person name="Chovatia M."/>
            <person name="Cooper J."/>
            <person name="Damon W."/>
            <person name="Desjardin D."/>
            <person name="Finy P."/>
            <person name="Geml J."/>
            <person name="Haridas S."/>
            <person name="Hughes K."/>
            <person name="Justo A."/>
            <person name="Karasinski D."/>
            <person name="Kautmanova I."/>
            <person name="Kiss B."/>
            <person name="Kocsube S."/>
            <person name="Kotiranta H."/>
            <person name="LaButti K.M."/>
            <person name="Lechner B.E."/>
            <person name="Liimatainen K."/>
            <person name="Lipzen A."/>
            <person name="Lukacs Z."/>
            <person name="Mihaltcheva S."/>
            <person name="Morgado L.N."/>
            <person name="Niskanen T."/>
            <person name="Noordeloos M.E."/>
            <person name="Ohm R.A."/>
            <person name="Ortiz-Santana B."/>
            <person name="Ovrebo C."/>
            <person name="Racz N."/>
            <person name="Riley R."/>
            <person name="Savchenko A."/>
            <person name="Shiryaev A."/>
            <person name="Soop K."/>
            <person name="Spirin V."/>
            <person name="Szebenyi C."/>
            <person name="Tomsovsky M."/>
            <person name="Tulloss R.E."/>
            <person name="Uehling J."/>
            <person name="Grigoriev I.V."/>
            <person name="Vagvolgyi C."/>
            <person name="Papp T."/>
            <person name="Martin F.M."/>
            <person name="Miettinen O."/>
            <person name="Hibbett D.S."/>
            <person name="Nagy L.G."/>
        </authorList>
    </citation>
    <scope>NUCLEOTIDE SEQUENCE [LARGE SCALE GENOMIC DNA]</scope>
    <source>
        <strain evidence="1 2">NL-1719</strain>
    </source>
</reference>